<dbReference type="CDD" id="cd12830">
    <property type="entry name" value="MtCorA-like"/>
    <property type="match status" value="1"/>
</dbReference>
<evidence type="ECO:0000256" key="2">
    <source>
        <dbReference type="ARBA" id="ARBA00009765"/>
    </source>
</evidence>
<evidence type="ECO:0000313" key="9">
    <source>
        <dbReference type="EMBL" id="MCO1657521.1"/>
    </source>
</evidence>
<evidence type="ECO:0000256" key="5">
    <source>
        <dbReference type="ARBA" id="ARBA00022692"/>
    </source>
</evidence>
<dbReference type="SUPFAM" id="SSF144083">
    <property type="entry name" value="Magnesium transport protein CorA, transmembrane region"/>
    <property type="match status" value="1"/>
</dbReference>
<gene>
    <name evidence="8 9" type="primary">corA</name>
    <name evidence="9" type="ORF">KDL28_20905</name>
</gene>
<keyword evidence="10" id="KW-1185">Reference proteome</keyword>
<dbReference type="InterPro" id="IPR045861">
    <property type="entry name" value="CorA_cytoplasmic_dom"/>
</dbReference>
<comment type="function">
    <text evidence="8">Mediates influx of magnesium ions.</text>
</comment>
<sequence>MSALSSIRPAIRPAAARRAAKAELLPKLRVPIARSVVDCAVYVDGKRLPGHWSHEAALAEVRRRGEGFVWIGLHRPDAEQITGIADVFDLHELAVEDAVQAHQRPKLERYDDTLFMVLKPVCYVGHAQPTTANEIVKTGELMVFVGTDFVITVRHGEHSSLSDVRRRLEADREQLALGPAAVLHAVADHVVDKYLDVTEAIEDDIDEMEREVFTPRSVMDAEQIYVMKREVLELRRAVAPLAGPLRKLTEGYSSLVPHEVRSYFRDVDDHLSTVTERVAGFNELLSSLVDAVLAKTTMRQNNDMRRITSYAAIITVPTMIAGIYGMNFDFMPELHWEYGYPAVLLVIATICVTLFRVFRRNQWL</sequence>
<accession>A0ABT1A3E5</accession>
<comment type="similarity">
    <text evidence="2 8">Belongs to the CorA metal ion transporter (MIT) (TC 1.A.35) family.</text>
</comment>
<dbReference type="Gene3D" id="3.30.460.20">
    <property type="entry name" value="CorA soluble domain-like"/>
    <property type="match status" value="1"/>
</dbReference>
<evidence type="ECO:0000256" key="7">
    <source>
        <dbReference type="ARBA" id="ARBA00023136"/>
    </source>
</evidence>
<dbReference type="InterPro" id="IPR004488">
    <property type="entry name" value="Mg/Co-transport_prot_CorA"/>
</dbReference>
<evidence type="ECO:0000313" key="10">
    <source>
        <dbReference type="Proteomes" id="UP001165283"/>
    </source>
</evidence>
<evidence type="ECO:0000256" key="3">
    <source>
        <dbReference type="ARBA" id="ARBA00022448"/>
    </source>
</evidence>
<feature type="transmembrane region" description="Helical" evidence="8">
    <location>
        <begin position="307"/>
        <end position="326"/>
    </location>
</feature>
<protein>
    <recommendedName>
        <fullName evidence="8">Magnesium transport protein CorA</fullName>
    </recommendedName>
</protein>
<dbReference type="SUPFAM" id="SSF143865">
    <property type="entry name" value="CorA soluble domain-like"/>
    <property type="match status" value="1"/>
</dbReference>
<dbReference type="Gene3D" id="1.20.58.340">
    <property type="entry name" value="Magnesium transport protein CorA, transmembrane region"/>
    <property type="match status" value="2"/>
</dbReference>
<keyword evidence="3 8" id="KW-0813">Transport</keyword>
<dbReference type="PANTHER" id="PTHR46494">
    <property type="entry name" value="CORA FAMILY METAL ION TRANSPORTER (EUROFUNG)"/>
    <property type="match status" value="1"/>
</dbReference>
<dbReference type="Proteomes" id="UP001165283">
    <property type="component" value="Unassembled WGS sequence"/>
</dbReference>
<name>A0ABT1A3E5_9PSEU</name>
<comment type="subcellular location">
    <subcellularLocation>
        <location evidence="1">Cell membrane</location>
        <topology evidence="1">Multi-pass membrane protein</topology>
    </subcellularLocation>
    <subcellularLocation>
        <location evidence="8">Membrane</location>
        <topology evidence="8">Multi-pass membrane protein</topology>
    </subcellularLocation>
</comment>
<evidence type="ECO:0000256" key="8">
    <source>
        <dbReference type="RuleBase" id="RU362010"/>
    </source>
</evidence>
<dbReference type="PANTHER" id="PTHR46494:SF1">
    <property type="entry name" value="CORA FAMILY METAL ION TRANSPORTER (EUROFUNG)"/>
    <property type="match status" value="1"/>
</dbReference>
<proteinExistence type="inferred from homology"/>
<keyword evidence="8" id="KW-0460">Magnesium</keyword>
<dbReference type="Pfam" id="PF01544">
    <property type="entry name" value="CorA"/>
    <property type="match status" value="1"/>
</dbReference>
<evidence type="ECO:0000256" key="4">
    <source>
        <dbReference type="ARBA" id="ARBA00022475"/>
    </source>
</evidence>
<dbReference type="NCBIfam" id="TIGR00383">
    <property type="entry name" value="corA"/>
    <property type="match status" value="1"/>
</dbReference>
<keyword evidence="7 8" id="KW-0472">Membrane</keyword>
<dbReference type="InterPro" id="IPR002523">
    <property type="entry name" value="MgTranspt_CorA/ZnTranspt_ZntB"/>
</dbReference>
<dbReference type="EMBL" id="JAGSOV010000043">
    <property type="protein sequence ID" value="MCO1657521.1"/>
    <property type="molecule type" value="Genomic_DNA"/>
</dbReference>
<evidence type="ECO:0000256" key="1">
    <source>
        <dbReference type="ARBA" id="ARBA00004651"/>
    </source>
</evidence>
<keyword evidence="5 8" id="KW-0812">Transmembrane</keyword>
<keyword evidence="6 8" id="KW-1133">Transmembrane helix</keyword>
<feature type="transmembrane region" description="Helical" evidence="8">
    <location>
        <begin position="338"/>
        <end position="358"/>
    </location>
</feature>
<comment type="caution">
    <text evidence="9">The sequence shown here is derived from an EMBL/GenBank/DDBJ whole genome shotgun (WGS) entry which is preliminary data.</text>
</comment>
<keyword evidence="4 8" id="KW-1003">Cell membrane</keyword>
<organism evidence="9 10">
    <name type="scientific">Pseudonocardia humida</name>
    <dbReference type="NCBI Taxonomy" id="2800819"/>
    <lineage>
        <taxon>Bacteria</taxon>
        <taxon>Bacillati</taxon>
        <taxon>Actinomycetota</taxon>
        <taxon>Actinomycetes</taxon>
        <taxon>Pseudonocardiales</taxon>
        <taxon>Pseudonocardiaceae</taxon>
        <taxon>Pseudonocardia</taxon>
    </lineage>
</organism>
<evidence type="ECO:0000256" key="6">
    <source>
        <dbReference type="ARBA" id="ARBA00022989"/>
    </source>
</evidence>
<keyword evidence="8" id="KW-0406">Ion transport</keyword>
<dbReference type="InterPro" id="IPR045863">
    <property type="entry name" value="CorA_TM1_TM2"/>
</dbReference>
<reference evidence="9" key="1">
    <citation type="submission" date="2021-04" db="EMBL/GenBank/DDBJ databases">
        <title>Pseudonocardia sp. nov., isolated from sandy soil of mangrove forest.</title>
        <authorList>
            <person name="Zan Z."/>
            <person name="Huang R."/>
            <person name="Liu W."/>
        </authorList>
    </citation>
    <scope>NUCLEOTIDE SEQUENCE</scope>
    <source>
        <strain evidence="9">S2-4</strain>
    </source>
</reference>